<feature type="region of interest" description="Disordered" evidence="1">
    <location>
        <begin position="502"/>
        <end position="544"/>
    </location>
</feature>
<protein>
    <submittedName>
        <fullName evidence="2">Uncharacterized protein</fullName>
    </submittedName>
</protein>
<feature type="compositionally biased region" description="Polar residues" evidence="1">
    <location>
        <begin position="516"/>
        <end position="527"/>
    </location>
</feature>
<name>A0A0D9QNB3_PLAFR</name>
<feature type="region of interest" description="Disordered" evidence="1">
    <location>
        <begin position="47"/>
        <end position="67"/>
    </location>
</feature>
<dbReference type="RefSeq" id="XP_012336153.1">
    <property type="nucleotide sequence ID" value="XM_012480730.1"/>
</dbReference>
<accession>A0A0D9QNB3</accession>
<organism evidence="2 3">
    <name type="scientific">Plasmodium fragile</name>
    <dbReference type="NCBI Taxonomy" id="5857"/>
    <lineage>
        <taxon>Eukaryota</taxon>
        <taxon>Sar</taxon>
        <taxon>Alveolata</taxon>
        <taxon>Apicomplexa</taxon>
        <taxon>Aconoidasida</taxon>
        <taxon>Haemosporida</taxon>
        <taxon>Plasmodiidae</taxon>
        <taxon>Plasmodium</taxon>
        <taxon>Plasmodium (Plasmodium)</taxon>
    </lineage>
</organism>
<feature type="compositionally biased region" description="Low complexity" evidence="1">
    <location>
        <begin position="868"/>
        <end position="889"/>
    </location>
</feature>
<feature type="compositionally biased region" description="Basic and acidic residues" evidence="1">
    <location>
        <begin position="100"/>
        <end position="111"/>
    </location>
</feature>
<feature type="region of interest" description="Disordered" evidence="1">
    <location>
        <begin position="146"/>
        <end position="177"/>
    </location>
</feature>
<gene>
    <name evidence="2" type="ORF">AK88_03107</name>
</gene>
<sequence>MHYFRKKKNEPVNKREAFIANSKHTKQNRTLKSDNVFNGVDACEKQLDQNGKNKSHTNDTDKLETSTNSFLDGSFKEEIGITSKIGSLTNQKQNFNNSSRFEEKENLDHSSSEYGMESYNEDMATEYSQKGVIPNSELQHLAQTNEHNNVSNNSVPSDSNVYNHREETNFNTPSHYDSVRDQMISKNVDRNVPNKLNSKMNEEFKPCVGSQKYNKQNSSLLCNQGKTNDSPKRDKPVNENMPPNSTYISSKSFNNTAGTGQNGSDHVHGEHDNPFYDNMNAVNMQSQLSANSSMSLAIGDKKKMETNLNSIQRNRTLQAYGDVQEGMHNGSDDRYGGNTEQSTNEEQLIYEGQHYHNTNLLEKSDTVDSIGNDRSGNFYEGINQNDPAGDSQNCLQFSQRYVGIVESGDGRNAQNVSTRNRENFNEPFLKNNNSSSKNAEFYKKLHSNVIETEGKMCGGNFKASVDSEMGQLTRASRSNIHSSRSYTQPIHVHEELGEHLIESSGHPSEQLPKYNTARNSLQPQTSRLPPRKDLSKSINANDISAENISARQSGQLEKVYSRDQSNSRHMEPRRSYMHVNNLLIESRRYSITSKKGHTTTRSRENFEEHKNNIIPSENRTMRMPESLIELNFNLNGSVSSISESTNELGMENGSLKSESGQDHLMNTSEESADNHMRVGSQMEYRSSLSKHTRKMESKRHHEDASNSFIESHYADDPEHLIDSQFGHPSNHLIESQYNMHKCNDNMSDNNSSSMSLNKSQHQMSNEMGEERSNFIKQGNYSHNAHYSNVISDVVHTEPSRSLINSTHSQMQLRSISHRPSNNLMNQNKVYKESSGTLEESRNSLMNSQSRHNEMWKSLTETNDTFGNSKFSHSVSRSSRSHTESATSGSMNNGECDPNHSKSYADRSKDYAAHSNDSLEERPPQPSHSFQQNRKDLNEMKHYYDNRRSRPHLNRSEYVPKKNVPHVYKKFNTCVRDDEQKADLLQAFQKGIKTKWGVKNGQVEGVNEMGKSRNGLEGYEKRQTNDMIRGSENYNLKKEQSRNYFSRDDSNGHVPQLSRGSRISHAPLMHNEDVQKMGSKMHYHELEHSFENLEKGGHKEGSDVEFSFDQENKMCTDMCKDFSTSITNSQLLMSGSHNIMNHSGINTSNHFDLDMSNKLNKTSDMDKFAMENNFNMDVNSNYIKRLTMNDNFVNTNLQISYMENEIQNKIKDLDNFLGKNFEHKCNSVLNRIEKLLSSDFFSES</sequence>
<feature type="compositionally biased region" description="Low complexity" evidence="1">
    <location>
        <begin position="146"/>
        <end position="162"/>
    </location>
</feature>
<feature type="compositionally biased region" description="Polar residues" evidence="1">
    <location>
        <begin position="831"/>
        <end position="849"/>
    </location>
</feature>
<feature type="region of interest" description="Disordered" evidence="1">
    <location>
        <begin position="209"/>
        <end position="274"/>
    </location>
</feature>
<feature type="compositionally biased region" description="Polar residues" evidence="1">
    <location>
        <begin position="211"/>
        <end position="228"/>
    </location>
</feature>
<dbReference type="AlphaFoldDB" id="A0A0D9QNB3"/>
<feature type="compositionally biased region" description="Basic and acidic residues" evidence="1">
    <location>
        <begin position="896"/>
        <end position="922"/>
    </location>
</feature>
<reference evidence="2 3" key="1">
    <citation type="submission" date="2014-03" db="EMBL/GenBank/DDBJ databases">
        <title>The Genome Sequence of Plasmodium fragile nilgiri.</title>
        <authorList>
            <consortium name="The Broad Institute Genomics Platform"/>
            <consortium name="The Broad Institute Genome Sequencing Center for Infectious Disease"/>
            <person name="Neafsey D."/>
            <person name="Duraisingh M."/>
            <person name="Young S.K."/>
            <person name="Zeng Q."/>
            <person name="Gargeya S."/>
            <person name="Abouelleil A."/>
            <person name="Alvarado L."/>
            <person name="Chapman S.B."/>
            <person name="Gainer-Dewar J."/>
            <person name="Goldberg J."/>
            <person name="Griggs A."/>
            <person name="Gujja S."/>
            <person name="Hansen M."/>
            <person name="Howarth C."/>
            <person name="Imamovic A."/>
            <person name="Larimer J."/>
            <person name="Pearson M."/>
            <person name="Poon T.W."/>
            <person name="Priest M."/>
            <person name="Roberts A."/>
            <person name="Saif S."/>
            <person name="Shea T."/>
            <person name="Sykes S."/>
            <person name="Wortman J."/>
            <person name="Nusbaum C."/>
            <person name="Birren B."/>
        </authorList>
    </citation>
    <scope>NUCLEOTIDE SEQUENCE [LARGE SCALE GENOMIC DNA]</scope>
    <source>
        <strain evidence="3">nilgiri</strain>
    </source>
</reference>
<evidence type="ECO:0000256" key="1">
    <source>
        <dbReference type="SAM" id="MobiDB-lite"/>
    </source>
</evidence>
<evidence type="ECO:0000313" key="2">
    <source>
        <dbReference type="EMBL" id="KJP87191.1"/>
    </source>
</evidence>
<feature type="region of interest" description="Disordered" evidence="1">
    <location>
        <begin position="831"/>
        <end position="930"/>
    </location>
</feature>
<feature type="compositionally biased region" description="Basic and acidic residues" evidence="1">
    <location>
        <begin position="265"/>
        <end position="274"/>
    </location>
</feature>
<feature type="compositionally biased region" description="Polar residues" evidence="1">
    <location>
        <begin position="858"/>
        <end position="867"/>
    </location>
</feature>
<dbReference type="Proteomes" id="UP000054561">
    <property type="component" value="Unassembled WGS sequence"/>
</dbReference>
<feature type="region of interest" description="Disordered" evidence="1">
    <location>
        <begin position="669"/>
        <end position="706"/>
    </location>
</feature>
<feature type="region of interest" description="Disordered" evidence="1">
    <location>
        <begin position="92"/>
        <end position="113"/>
    </location>
</feature>
<dbReference type="GeneID" id="24268421"/>
<dbReference type="OMA" id="ESKNSHI"/>
<feature type="compositionally biased region" description="Polar residues" evidence="1">
    <location>
        <begin position="241"/>
        <end position="264"/>
    </location>
</feature>
<evidence type="ECO:0000313" key="3">
    <source>
        <dbReference type="Proteomes" id="UP000054561"/>
    </source>
</evidence>
<dbReference type="VEuPathDB" id="PlasmoDB:AK88_03107"/>
<proteinExistence type="predicted"/>
<keyword evidence="3" id="KW-1185">Reference proteome</keyword>
<feature type="region of interest" description="Disordered" evidence="1">
    <location>
        <begin position="408"/>
        <end position="435"/>
    </location>
</feature>
<dbReference type="OrthoDB" id="386851at2759"/>
<feature type="compositionally biased region" description="Basic residues" evidence="1">
    <location>
        <begin position="688"/>
        <end position="698"/>
    </location>
</feature>
<dbReference type="EMBL" id="KQ001678">
    <property type="protein sequence ID" value="KJP87191.1"/>
    <property type="molecule type" value="Genomic_DNA"/>
</dbReference>